<keyword evidence="3" id="KW-1185">Reference proteome</keyword>
<protein>
    <submittedName>
        <fullName evidence="2">Uncharacterized protein</fullName>
    </submittedName>
</protein>
<evidence type="ECO:0000256" key="1">
    <source>
        <dbReference type="SAM" id="MobiDB-lite"/>
    </source>
</evidence>
<accession>A0ABY5NKI4</accession>
<dbReference type="Proteomes" id="UP001054811">
    <property type="component" value="Chromosome"/>
</dbReference>
<organism evidence="2 3">
    <name type="scientific">Microbacterium elymi</name>
    <dbReference type="NCBI Taxonomy" id="2909587"/>
    <lineage>
        <taxon>Bacteria</taxon>
        <taxon>Bacillati</taxon>
        <taxon>Actinomycetota</taxon>
        <taxon>Actinomycetes</taxon>
        <taxon>Micrococcales</taxon>
        <taxon>Microbacteriaceae</taxon>
        <taxon>Microbacterium</taxon>
    </lineage>
</organism>
<feature type="compositionally biased region" description="Low complexity" evidence="1">
    <location>
        <begin position="111"/>
        <end position="123"/>
    </location>
</feature>
<proteinExistence type="predicted"/>
<feature type="region of interest" description="Disordered" evidence="1">
    <location>
        <begin position="51"/>
        <end position="132"/>
    </location>
</feature>
<name>A0ABY5NKI4_9MICO</name>
<feature type="compositionally biased region" description="Basic and acidic residues" evidence="1">
    <location>
        <begin position="99"/>
        <end position="110"/>
    </location>
</feature>
<dbReference type="EMBL" id="CP091139">
    <property type="protein sequence ID" value="UUT35670.1"/>
    <property type="molecule type" value="Genomic_DNA"/>
</dbReference>
<evidence type="ECO:0000313" key="2">
    <source>
        <dbReference type="EMBL" id="UUT35670.1"/>
    </source>
</evidence>
<evidence type="ECO:0000313" key="3">
    <source>
        <dbReference type="Proteomes" id="UP001054811"/>
    </source>
</evidence>
<gene>
    <name evidence="2" type="ORF">L2X98_20645</name>
</gene>
<sequence length="132" mass="14460">MQTDDALRTSEQELGFARAQFGDDATGEFAAALAQAKANLDAAFALKQKLDDATEDTEERSAPGTRRSSSCARSRTRAWTRRPPPSTSLRKLEQNAPEALDRVHRQREDAQAAMDAAAARLQRSPPNTPPRP</sequence>
<reference evidence="2" key="1">
    <citation type="submission" date="2022-01" db="EMBL/GenBank/DDBJ databases">
        <title>Microbacterium eymi and Microbacterium rhizovicinus sp. nov., isolated from the rhizospheric soil of Elymus tsukushiensis, a plant native to the Dokdo Islands, Republic of Korea.</title>
        <authorList>
            <person name="Hwang Y.J."/>
        </authorList>
    </citation>
    <scope>NUCLEOTIDE SEQUENCE</scope>
    <source>
        <strain evidence="2">KUDC0405</strain>
    </source>
</reference>
<dbReference type="RefSeq" id="WP_259612286.1">
    <property type="nucleotide sequence ID" value="NZ_CP091139.2"/>
</dbReference>